<accession>A0AAW1RF70</accession>
<comment type="similarity">
    <text evidence="1">Belongs to the short-chain dehydrogenases/reductases (SDR) family.</text>
</comment>
<dbReference type="PANTHER" id="PTHR42760">
    <property type="entry name" value="SHORT-CHAIN DEHYDROGENASES/REDUCTASES FAMILY MEMBER"/>
    <property type="match status" value="1"/>
</dbReference>
<sequence length="244" mass="26613">MAVSFAQAGAAQLFLTARAAASLDETKRTVQAFNSSTQVHAYSLDLKQADLTQDTLQTILQDAGGKLDVLVTNAGVLEQWLPIAESEPEEWWSTFEINIRGGYLAARAAIRGWLQGNRGGTIILITSAGSLRARPGASAYQTTKLAINRLAQFIHNDHGKQGIRAFALHPGGVRTKLALGMPEGMHGILNSTPWLSGAACVYLASSRADFLRGRYIDSSWDVEELEARKEEIIEKDLFKMQLTL</sequence>
<dbReference type="CDD" id="cd05233">
    <property type="entry name" value="SDR_c"/>
    <property type="match status" value="1"/>
</dbReference>
<organism evidence="3 4">
    <name type="scientific">Apatococcus lobatus</name>
    <dbReference type="NCBI Taxonomy" id="904363"/>
    <lineage>
        <taxon>Eukaryota</taxon>
        <taxon>Viridiplantae</taxon>
        <taxon>Chlorophyta</taxon>
        <taxon>core chlorophytes</taxon>
        <taxon>Trebouxiophyceae</taxon>
        <taxon>Chlorellales</taxon>
        <taxon>Chlorellaceae</taxon>
        <taxon>Apatococcus</taxon>
    </lineage>
</organism>
<dbReference type="SUPFAM" id="SSF51735">
    <property type="entry name" value="NAD(P)-binding Rossmann-fold domains"/>
    <property type="match status" value="1"/>
</dbReference>
<evidence type="ECO:0000313" key="3">
    <source>
        <dbReference type="EMBL" id="KAK9832191.1"/>
    </source>
</evidence>
<evidence type="ECO:0000256" key="1">
    <source>
        <dbReference type="ARBA" id="ARBA00006484"/>
    </source>
</evidence>
<dbReference type="InterPro" id="IPR002347">
    <property type="entry name" value="SDR_fam"/>
</dbReference>
<dbReference type="Gene3D" id="3.40.50.720">
    <property type="entry name" value="NAD(P)-binding Rossmann-like Domain"/>
    <property type="match status" value="1"/>
</dbReference>
<dbReference type="Pfam" id="PF00106">
    <property type="entry name" value="adh_short"/>
    <property type="match status" value="1"/>
</dbReference>
<dbReference type="PANTHER" id="PTHR42760:SF37">
    <property type="entry name" value="CLAVALDEHYDE DEHYDROGENASE"/>
    <property type="match status" value="1"/>
</dbReference>
<keyword evidence="4" id="KW-1185">Reference proteome</keyword>
<evidence type="ECO:0000313" key="4">
    <source>
        <dbReference type="Proteomes" id="UP001438707"/>
    </source>
</evidence>
<protein>
    <submittedName>
        <fullName evidence="3">Uncharacterized protein</fullName>
    </submittedName>
</protein>
<dbReference type="EMBL" id="JALJOS010000012">
    <property type="protein sequence ID" value="KAK9832191.1"/>
    <property type="molecule type" value="Genomic_DNA"/>
</dbReference>
<evidence type="ECO:0000256" key="2">
    <source>
        <dbReference type="ARBA" id="ARBA00023002"/>
    </source>
</evidence>
<dbReference type="PRINTS" id="PR00081">
    <property type="entry name" value="GDHRDH"/>
</dbReference>
<dbReference type="Proteomes" id="UP001438707">
    <property type="component" value="Unassembled WGS sequence"/>
</dbReference>
<keyword evidence="2" id="KW-0560">Oxidoreductase</keyword>
<dbReference type="InterPro" id="IPR036291">
    <property type="entry name" value="NAD(P)-bd_dom_sf"/>
</dbReference>
<proteinExistence type="inferred from homology"/>
<dbReference type="GO" id="GO:0016616">
    <property type="term" value="F:oxidoreductase activity, acting on the CH-OH group of donors, NAD or NADP as acceptor"/>
    <property type="evidence" value="ECO:0007669"/>
    <property type="project" value="TreeGrafter"/>
</dbReference>
<comment type="caution">
    <text evidence="3">The sequence shown here is derived from an EMBL/GenBank/DDBJ whole genome shotgun (WGS) entry which is preliminary data.</text>
</comment>
<dbReference type="AlphaFoldDB" id="A0AAW1RF70"/>
<gene>
    <name evidence="3" type="ORF">WJX74_002418</name>
</gene>
<reference evidence="3 4" key="1">
    <citation type="journal article" date="2024" name="Nat. Commun.">
        <title>Phylogenomics reveals the evolutionary origins of lichenization in chlorophyte algae.</title>
        <authorList>
            <person name="Puginier C."/>
            <person name="Libourel C."/>
            <person name="Otte J."/>
            <person name="Skaloud P."/>
            <person name="Haon M."/>
            <person name="Grisel S."/>
            <person name="Petersen M."/>
            <person name="Berrin J.G."/>
            <person name="Delaux P.M."/>
            <person name="Dal Grande F."/>
            <person name="Keller J."/>
        </authorList>
    </citation>
    <scope>NUCLEOTIDE SEQUENCE [LARGE SCALE GENOMIC DNA]</scope>
    <source>
        <strain evidence="3 4">SAG 2145</strain>
    </source>
</reference>
<name>A0AAW1RF70_9CHLO</name>